<keyword evidence="1" id="KW-0812">Transmembrane</keyword>
<dbReference type="KEGG" id="acin:CBP34_02625"/>
<name>A0A240TYW8_9BURK</name>
<dbReference type="Proteomes" id="UP000194432">
    <property type="component" value="Chromosome 1"/>
</dbReference>
<protein>
    <recommendedName>
        <fullName evidence="4">Prepilin-type cleavage/methylation domain-containing protein</fullName>
    </recommendedName>
</protein>
<organism evidence="2 3">
    <name type="scientific">Acidovorax carolinensis</name>
    <dbReference type="NCBI Taxonomy" id="553814"/>
    <lineage>
        <taxon>Bacteria</taxon>
        <taxon>Pseudomonadati</taxon>
        <taxon>Pseudomonadota</taxon>
        <taxon>Betaproteobacteria</taxon>
        <taxon>Burkholderiales</taxon>
        <taxon>Comamonadaceae</taxon>
        <taxon>Acidovorax</taxon>
    </lineage>
</organism>
<dbReference type="PROSITE" id="PS00409">
    <property type="entry name" value="PROKAR_NTER_METHYL"/>
    <property type="match status" value="1"/>
</dbReference>
<evidence type="ECO:0000313" key="3">
    <source>
        <dbReference type="Proteomes" id="UP000194432"/>
    </source>
</evidence>
<dbReference type="EMBL" id="CP021361">
    <property type="protein sequence ID" value="ART50786.1"/>
    <property type="molecule type" value="Genomic_DNA"/>
</dbReference>
<proteinExistence type="predicted"/>
<dbReference type="InterPro" id="IPR012902">
    <property type="entry name" value="N_methyl_site"/>
</dbReference>
<sequence>MVHGVQKRSKAPKGFTLIEMMAVLVLFGLLTAVVLPNFERWFSNTERRVSASELAVRLQKLYARAALLGQNVELNAATASEKLADGQPALDLPAGWSFAEGQSLSIRASGLCQAASIQFASAVQTLVLDVKTDNCEIAIRSNTASSQ</sequence>
<reference evidence="2 3" key="1">
    <citation type="submission" date="2017-05" db="EMBL/GenBank/DDBJ databases">
        <title>Polyphasic characterization of four soil-derived phenanthrene-degrading Acidovorax strains and proposal of Acidovorax phenanthrenivorans sp. nov.</title>
        <authorList>
            <person name="Singleton D.R."/>
            <person name="Lee J."/>
            <person name="Dickey A.N."/>
            <person name="Stroud A."/>
            <person name="Scholl E.H."/>
            <person name="Wright F.A."/>
            <person name="Aitken M.D."/>
        </authorList>
    </citation>
    <scope>NUCLEOTIDE SEQUENCE [LARGE SCALE GENOMIC DNA]</scope>
    <source>
        <strain evidence="2">NA3</strain>
    </source>
</reference>
<gene>
    <name evidence="2" type="ORF">CBP34_02625</name>
</gene>
<keyword evidence="3" id="KW-1185">Reference proteome</keyword>
<evidence type="ECO:0008006" key="4">
    <source>
        <dbReference type="Google" id="ProtNLM"/>
    </source>
</evidence>
<dbReference type="AlphaFoldDB" id="A0A240TYW8"/>
<accession>A0A240TYW8</accession>
<dbReference type="SUPFAM" id="SSF54523">
    <property type="entry name" value="Pili subunits"/>
    <property type="match status" value="1"/>
</dbReference>
<dbReference type="Gene3D" id="3.30.700.10">
    <property type="entry name" value="Glycoprotein, Type 4 Pilin"/>
    <property type="match status" value="1"/>
</dbReference>
<keyword evidence="1" id="KW-1133">Transmembrane helix</keyword>
<dbReference type="NCBIfam" id="TIGR02532">
    <property type="entry name" value="IV_pilin_GFxxxE"/>
    <property type="match status" value="1"/>
</dbReference>
<evidence type="ECO:0000256" key="1">
    <source>
        <dbReference type="SAM" id="Phobius"/>
    </source>
</evidence>
<dbReference type="InterPro" id="IPR045584">
    <property type="entry name" value="Pilin-like"/>
</dbReference>
<feature type="transmembrane region" description="Helical" evidence="1">
    <location>
        <begin position="20"/>
        <end position="38"/>
    </location>
</feature>
<keyword evidence="1" id="KW-0472">Membrane</keyword>
<evidence type="ECO:0000313" key="2">
    <source>
        <dbReference type="EMBL" id="ART50786.1"/>
    </source>
</evidence>
<dbReference type="Pfam" id="PF07963">
    <property type="entry name" value="N_methyl"/>
    <property type="match status" value="1"/>
</dbReference>